<organism evidence="3 4">
    <name type="scientific">Vitrella brassicaformis (strain CCMP3155)</name>
    <dbReference type="NCBI Taxonomy" id="1169540"/>
    <lineage>
        <taxon>Eukaryota</taxon>
        <taxon>Sar</taxon>
        <taxon>Alveolata</taxon>
        <taxon>Colpodellida</taxon>
        <taxon>Vitrellaceae</taxon>
        <taxon>Vitrella</taxon>
    </lineage>
</organism>
<dbReference type="AlphaFoldDB" id="A0A0G4ECL9"/>
<evidence type="ECO:0000313" key="3">
    <source>
        <dbReference type="EMBL" id="CEL93483.1"/>
    </source>
</evidence>
<gene>
    <name evidence="3" type="ORF">Vbra_4818</name>
</gene>
<dbReference type="VEuPathDB" id="CryptoDB:Vbra_4818"/>
<evidence type="ECO:0000313" key="4">
    <source>
        <dbReference type="Proteomes" id="UP000041254"/>
    </source>
</evidence>
<dbReference type="EMBL" id="CDMY01000170">
    <property type="protein sequence ID" value="CEL93483.1"/>
    <property type="molecule type" value="Genomic_DNA"/>
</dbReference>
<name>A0A0G4ECL9_VITBC</name>
<keyword evidence="1" id="KW-0175">Coiled coil</keyword>
<dbReference type="Proteomes" id="UP000041254">
    <property type="component" value="Unassembled WGS sequence"/>
</dbReference>
<dbReference type="STRING" id="1169540.A0A0G4ECL9"/>
<feature type="coiled-coil region" evidence="1">
    <location>
        <begin position="652"/>
        <end position="825"/>
    </location>
</feature>
<feature type="coiled-coil region" evidence="1">
    <location>
        <begin position="546"/>
        <end position="616"/>
    </location>
</feature>
<proteinExistence type="predicted"/>
<sequence length="893" mass="98847">MTRSSFLHLVSFDCGTRRLSLCQPGAALLHSLKTPKVSVVCIVAFGASSPLQDLIAGPALSHDDACPPSGILIHPQPREISAEHLVVVLICSLPGSCPDHKARIQLVSLALLISSVVLIDSSAAVELLTSTALQLTLRPPQADGAARSPRLCRDEMPCIVWAKERTGEGEESGLEGRFAPLSFAPLPSSTGSTNTTSRDEQDEPVVRAFPHRRIVVLPGGETTLTDALFSATCPPKRFWCGRLMPPSLLCAFTEAIVKALNGWSATQPPADTSHSAPLMAVSEPYQEALLVELQQYSRQACALFEGVLDDVLPAKATGVPLESSELYVLHEKARDAALDGFRQRSGLVLPSYMVSPSWNFIHQSLLSTIHEKLLRRQADNHTRSAALCQRALEEELSTHGEGKASSFHSLRSAFVTHASDAAHAPLPTADGGDVASASAAALPAPVSLVDVRGAWQQGVESYLQRAKGPLKHEMLASFGGPVLWELLLELEEVRGTLFDHLRTTQASLIGLKASRSETREEGKESPSFRTPSGRITRRDDSRDDEVANLKAMIEDKSRQLERVKSQLDDLRREREEDRARHQEALRNVQGHADAQREKAQQRVRALEGELEELWRARDQERHQLTSEVGELRKNIALKEALLSRATGGSHRLDEALRQLATLTRRIEECQQSDTATTASMDCQNAQLRKDKLDLEMRLADETARHTMAMEAAQRDHSAAMEALRQQMDDEKSVLQTEEAQRRSTVSASLVEAQAQITVVQQQLDAMQREKEKAEARLAAEENQRGQQFLLQRDQEQHVRVVESQKKELQERYQDLEQQLAECKSKLYLYVDDLETYRDGAGALNRGLGESSKVQHYLDKLLRGLGDENRRRFAAILDHVPQIDMESEEGEECA</sequence>
<evidence type="ECO:0000256" key="2">
    <source>
        <dbReference type="SAM" id="MobiDB-lite"/>
    </source>
</evidence>
<accession>A0A0G4ECL9</accession>
<reference evidence="3 4" key="1">
    <citation type="submission" date="2014-11" db="EMBL/GenBank/DDBJ databases">
        <authorList>
            <person name="Zhu J."/>
            <person name="Qi W."/>
            <person name="Song R."/>
        </authorList>
    </citation>
    <scope>NUCLEOTIDE SEQUENCE [LARGE SCALE GENOMIC DNA]</scope>
</reference>
<dbReference type="InParanoid" id="A0A0G4ECL9"/>
<feature type="region of interest" description="Disordered" evidence="2">
    <location>
        <begin position="512"/>
        <end position="544"/>
    </location>
</feature>
<feature type="compositionally biased region" description="Basic and acidic residues" evidence="2">
    <location>
        <begin position="514"/>
        <end position="526"/>
    </location>
</feature>
<evidence type="ECO:0000256" key="1">
    <source>
        <dbReference type="SAM" id="Coils"/>
    </source>
</evidence>
<keyword evidence="4" id="KW-1185">Reference proteome</keyword>
<protein>
    <submittedName>
        <fullName evidence="3">Uncharacterized protein</fullName>
    </submittedName>
</protein>